<accession>A0A0B0EID7</accession>
<protein>
    <submittedName>
        <fullName evidence="1">Uncharacterized protein</fullName>
    </submittedName>
</protein>
<evidence type="ECO:0000313" key="2">
    <source>
        <dbReference type="Proteomes" id="UP000030652"/>
    </source>
</evidence>
<comment type="caution">
    <text evidence="1">The sequence shown here is derived from an EMBL/GenBank/DDBJ whole genome shotgun (WGS) entry which is preliminary data.</text>
</comment>
<evidence type="ECO:0000313" key="1">
    <source>
        <dbReference type="EMBL" id="KHE92822.1"/>
    </source>
</evidence>
<sequence>MKDKSDVEVILNHIRNLEDVTLKPIMDIVALKISEGPYDMGPENNITKAEEITAEYISENYSTIDEFHEKLRILDGGIKGIETIANKIYKHYKTSDHLDFETVKHNISSKKDITLKTITDLVAYKISQSAHDQGSELNFVSAETFVAEYVSKNYRNKEEMEKKISKLDKGSKGLSAFADIVYNHFVSKNK</sequence>
<dbReference type="eggNOG" id="ENOG5033YG7">
    <property type="taxonomic scope" value="Bacteria"/>
</dbReference>
<dbReference type="AlphaFoldDB" id="A0A0B0EID7"/>
<dbReference type="EMBL" id="JRYO01000089">
    <property type="protein sequence ID" value="KHE92822.1"/>
    <property type="molecule type" value="Genomic_DNA"/>
</dbReference>
<organism evidence="1 2">
    <name type="scientific">Candidatus Scalindua brodae</name>
    <dbReference type="NCBI Taxonomy" id="237368"/>
    <lineage>
        <taxon>Bacteria</taxon>
        <taxon>Pseudomonadati</taxon>
        <taxon>Planctomycetota</taxon>
        <taxon>Candidatus Brocadiia</taxon>
        <taxon>Candidatus Brocadiales</taxon>
        <taxon>Candidatus Scalinduaceae</taxon>
        <taxon>Candidatus Scalindua</taxon>
    </lineage>
</organism>
<name>A0A0B0EID7_9BACT</name>
<dbReference type="Proteomes" id="UP000030652">
    <property type="component" value="Unassembled WGS sequence"/>
</dbReference>
<reference evidence="1 2" key="1">
    <citation type="submission" date="2014-10" db="EMBL/GenBank/DDBJ databases">
        <title>Draft genome of anammox bacterium scalindua brodae, obtained using differential coverage binning of sequence data from two enrichment reactors.</title>
        <authorList>
            <person name="Speth D.R."/>
            <person name="Russ L."/>
            <person name="Kartal B."/>
            <person name="Op den Camp H.J."/>
            <person name="Dutilh B.E."/>
            <person name="Jetten M.S."/>
        </authorList>
    </citation>
    <scope>NUCLEOTIDE SEQUENCE [LARGE SCALE GENOMIC DNA]</scope>
    <source>
        <strain evidence="1">RU1</strain>
    </source>
</reference>
<proteinExistence type="predicted"/>
<gene>
    <name evidence="1" type="ORF">SCABRO_01430</name>
</gene>